<dbReference type="HOGENOM" id="CLU_106416_0_0_1"/>
<evidence type="ECO:0000313" key="6">
    <source>
        <dbReference type="EMBL" id="KHN69843.1"/>
    </source>
</evidence>
<gene>
    <name evidence="6" type="ORF">M896_040350</name>
</gene>
<dbReference type="Gene3D" id="3.40.50.1010">
    <property type="entry name" value="5'-nuclease"/>
    <property type="match status" value="1"/>
</dbReference>
<dbReference type="InterPro" id="IPR014881">
    <property type="entry name" value="NOB1_Zn-bd"/>
</dbReference>
<dbReference type="RefSeq" id="XP_014563885.1">
    <property type="nucleotide sequence ID" value="XM_014708399.1"/>
</dbReference>
<evidence type="ECO:0000313" key="7">
    <source>
        <dbReference type="Proteomes" id="UP000031056"/>
    </source>
</evidence>
<dbReference type="Proteomes" id="UP000031056">
    <property type="component" value="Unassembled WGS sequence"/>
</dbReference>
<dbReference type="PANTHER" id="PTHR12814:SF2">
    <property type="entry name" value="RNA-BINDING PROTEIN NOB1"/>
    <property type="match status" value="1"/>
</dbReference>
<keyword evidence="1" id="KW-0540">Nuclease</keyword>
<dbReference type="AlphaFoldDB" id="A0A0B2UKH8"/>
<evidence type="ECO:0000256" key="3">
    <source>
        <dbReference type="ARBA" id="ARBA00022801"/>
    </source>
</evidence>
<feature type="domain" description="Nin one binding (NOB1) Zn-ribbon-like" evidence="4">
    <location>
        <begin position="133"/>
        <end position="185"/>
    </location>
</feature>
<dbReference type="PANTHER" id="PTHR12814">
    <property type="entry name" value="RNA-BINDING PROTEIN NOB1"/>
    <property type="match status" value="1"/>
</dbReference>
<reference evidence="6 7" key="1">
    <citation type="journal article" date="2014" name="MBio">
        <title>The Ordospora colligata genome; evolution of extreme reduction in microsporidia and host-to-parasite horizontal gene transfer.</title>
        <authorList>
            <person name="Pombert J.-F."/>
            <person name="Haag K.L."/>
            <person name="Beidas S."/>
            <person name="Ebert D."/>
            <person name="Keeling P.J."/>
        </authorList>
    </citation>
    <scope>NUCLEOTIDE SEQUENCE [LARGE SCALE GENOMIC DNA]</scope>
    <source>
        <strain evidence="6 7">OC4</strain>
    </source>
</reference>
<sequence>MLAVIDTGYILERHIPIEKITKGYITSSVKTELKNAQSRMYIDLFSFMIETRDPSDEYIAKVNEYLKSTVSNLSATDVDVVALTLELMDEMSSQWLGPGSLNSIDVCCLTHDNGIKNALAHYGSYEDRDFSRRTYKTRCYACYSVFSECMDFCKNCGHSTLTKVSVGNANGKEVLYFKKDYKYKPKVIRDNNGIELRSIDQREYIHHQKMMKRKNNKGI</sequence>
<dbReference type="GO" id="GO:0030688">
    <property type="term" value="C:preribosome, small subunit precursor"/>
    <property type="evidence" value="ECO:0007669"/>
    <property type="project" value="TreeGrafter"/>
</dbReference>
<protein>
    <recommendedName>
        <fullName evidence="8">Nucleic acid-binding protein</fullName>
    </recommendedName>
</protein>
<evidence type="ECO:0000256" key="2">
    <source>
        <dbReference type="ARBA" id="ARBA00022723"/>
    </source>
</evidence>
<organism evidence="6 7">
    <name type="scientific">Ordospora colligata OC4</name>
    <dbReference type="NCBI Taxonomy" id="1354746"/>
    <lineage>
        <taxon>Eukaryota</taxon>
        <taxon>Fungi</taxon>
        <taxon>Fungi incertae sedis</taxon>
        <taxon>Microsporidia</taxon>
        <taxon>Ordosporidae</taxon>
        <taxon>Ordospora</taxon>
    </lineage>
</organism>
<dbReference type="InterPro" id="IPR036283">
    <property type="entry name" value="NOB1_Zf-like_sf"/>
</dbReference>
<dbReference type="STRING" id="1354746.A0A0B2UKH8"/>
<proteinExistence type="predicted"/>
<dbReference type="GO" id="GO:0030490">
    <property type="term" value="P:maturation of SSU-rRNA"/>
    <property type="evidence" value="ECO:0007669"/>
    <property type="project" value="TreeGrafter"/>
</dbReference>
<evidence type="ECO:0008006" key="8">
    <source>
        <dbReference type="Google" id="ProtNLM"/>
    </source>
</evidence>
<dbReference type="Pfam" id="PF08772">
    <property type="entry name" value="Zn_ribbon_NOB1"/>
    <property type="match status" value="1"/>
</dbReference>
<dbReference type="InterPro" id="IPR039907">
    <property type="entry name" value="NOB1"/>
</dbReference>
<dbReference type="Pfam" id="PF17146">
    <property type="entry name" value="PIN_6"/>
    <property type="match status" value="1"/>
</dbReference>
<evidence type="ECO:0000256" key="1">
    <source>
        <dbReference type="ARBA" id="ARBA00022722"/>
    </source>
</evidence>
<dbReference type="GO" id="GO:0016787">
    <property type="term" value="F:hydrolase activity"/>
    <property type="evidence" value="ECO:0007669"/>
    <property type="project" value="UniProtKB-KW"/>
</dbReference>
<dbReference type="OrthoDB" id="446759at2759"/>
<dbReference type="GO" id="GO:0004521">
    <property type="term" value="F:RNA endonuclease activity"/>
    <property type="evidence" value="ECO:0007669"/>
    <property type="project" value="TreeGrafter"/>
</dbReference>
<keyword evidence="3" id="KW-0378">Hydrolase</keyword>
<dbReference type="SUPFAM" id="SSF144206">
    <property type="entry name" value="NOB1 zinc finger-like"/>
    <property type="match status" value="1"/>
</dbReference>
<dbReference type="InterPro" id="IPR033411">
    <property type="entry name" value="Ribonuclease_PIN"/>
</dbReference>
<evidence type="ECO:0000259" key="5">
    <source>
        <dbReference type="Pfam" id="PF17146"/>
    </source>
</evidence>
<accession>A0A0B2UKH8</accession>
<dbReference type="VEuPathDB" id="MicrosporidiaDB:M896_040350"/>
<evidence type="ECO:0000259" key="4">
    <source>
        <dbReference type="Pfam" id="PF08772"/>
    </source>
</evidence>
<dbReference type="GO" id="GO:0046872">
    <property type="term" value="F:metal ion binding"/>
    <property type="evidence" value="ECO:0007669"/>
    <property type="project" value="UniProtKB-KW"/>
</dbReference>
<dbReference type="InParanoid" id="A0A0B2UKH8"/>
<keyword evidence="2" id="KW-0479">Metal-binding</keyword>
<name>A0A0B2UKH8_9MICR</name>
<keyword evidence="7" id="KW-1185">Reference proteome</keyword>
<feature type="domain" description="Ribonuclease PIN" evidence="5">
    <location>
        <begin position="4"/>
        <end position="87"/>
    </location>
</feature>
<dbReference type="EMBL" id="JOKQ01000004">
    <property type="protein sequence ID" value="KHN69843.1"/>
    <property type="molecule type" value="Genomic_DNA"/>
</dbReference>
<dbReference type="Gene3D" id="6.20.210.10">
    <property type="entry name" value="Nin one binding (NOB1), Zn-ribbon-like"/>
    <property type="match status" value="1"/>
</dbReference>
<dbReference type="GeneID" id="26261474"/>
<comment type="caution">
    <text evidence="6">The sequence shown here is derived from an EMBL/GenBank/DDBJ whole genome shotgun (WGS) entry which is preliminary data.</text>
</comment>